<dbReference type="AlphaFoldDB" id="A0A840MY26"/>
<proteinExistence type="predicted"/>
<organism evidence="3 4">
    <name type="scientific">Afipia massiliensis</name>
    <dbReference type="NCBI Taxonomy" id="211460"/>
    <lineage>
        <taxon>Bacteria</taxon>
        <taxon>Pseudomonadati</taxon>
        <taxon>Pseudomonadota</taxon>
        <taxon>Alphaproteobacteria</taxon>
        <taxon>Hyphomicrobiales</taxon>
        <taxon>Nitrobacteraceae</taxon>
        <taxon>Afipia</taxon>
    </lineage>
</organism>
<accession>A0A840MY26</accession>
<evidence type="ECO:0008006" key="5">
    <source>
        <dbReference type="Google" id="ProtNLM"/>
    </source>
</evidence>
<evidence type="ECO:0000256" key="2">
    <source>
        <dbReference type="SAM" id="SignalP"/>
    </source>
</evidence>
<evidence type="ECO:0000256" key="1">
    <source>
        <dbReference type="SAM" id="MobiDB-lite"/>
    </source>
</evidence>
<dbReference type="Proteomes" id="UP000521227">
    <property type="component" value="Unassembled WGS sequence"/>
</dbReference>
<reference evidence="3 4" key="1">
    <citation type="submission" date="2020-08" db="EMBL/GenBank/DDBJ databases">
        <title>Genomic Encyclopedia of Type Strains, Phase IV (KMG-IV): sequencing the most valuable type-strain genomes for metagenomic binning, comparative biology and taxonomic classification.</title>
        <authorList>
            <person name="Goeker M."/>
        </authorList>
    </citation>
    <scope>NUCLEOTIDE SEQUENCE [LARGE SCALE GENOMIC DNA]</scope>
    <source>
        <strain evidence="3 4">DSM 17498</strain>
    </source>
</reference>
<protein>
    <recommendedName>
        <fullName evidence="5">Porin</fullName>
    </recommendedName>
</protein>
<comment type="caution">
    <text evidence="3">The sequence shown here is derived from an EMBL/GenBank/DDBJ whole genome shotgun (WGS) entry which is preliminary data.</text>
</comment>
<keyword evidence="2" id="KW-0732">Signal</keyword>
<feature type="chain" id="PRO_5032665456" description="Porin" evidence="2">
    <location>
        <begin position="28"/>
        <end position="93"/>
    </location>
</feature>
<sequence length="93" mass="9745">MPQALAYLLRLIAIATVSAALVSAAQAQQMDTKTQRQRPHAAKPDHTAKHKPLARPRTTTSCSEFGAGFVRMPGSDSCVRFGGSVGIGVGTVP</sequence>
<feature type="signal peptide" evidence="2">
    <location>
        <begin position="1"/>
        <end position="27"/>
    </location>
</feature>
<evidence type="ECO:0000313" key="4">
    <source>
        <dbReference type="Proteomes" id="UP000521227"/>
    </source>
</evidence>
<evidence type="ECO:0000313" key="3">
    <source>
        <dbReference type="EMBL" id="MBB5050551.1"/>
    </source>
</evidence>
<name>A0A840MY26_9BRAD</name>
<dbReference type="RefSeq" id="WP_184082361.1">
    <property type="nucleotide sequence ID" value="NZ_JACHIJ010000001.1"/>
</dbReference>
<dbReference type="EMBL" id="JACHIJ010000001">
    <property type="protein sequence ID" value="MBB5050551.1"/>
    <property type="molecule type" value="Genomic_DNA"/>
</dbReference>
<gene>
    <name evidence="3" type="ORF">HNQ36_000499</name>
</gene>
<feature type="region of interest" description="Disordered" evidence="1">
    <location>
        <begin position="25"/>
        <end position="60"/>
    </location>
</feature>